<dbReference type="HAMAP" id="MF_01270">
    <property type="entry name" value="AnhMurNAc_kinase"/>
    <property type="match status" value="1"/>
</dbReference>
<comment type="catalytic activity">
    <reaction evidence="1">
        <text>1,6-anhydro-N-acetyl-beta-muramate + ATP + H2O = N-acetyl-D-muramate 6-phosphate + ADP + H(+)</text>
        <dbReference type="Rhea" id="RHEA:24952"/>
        <dbReference type="ChEBI" id="CHEBI:15377"/>
        <dbReference type="ChEBI" id="CHEBI:15378"/>
        <dbReference type="ChEBI" id="CHEBI:30616"/>
        <dbReference type="ChEBI" id="CHEBI:58690"/>
        <dbReference type="ChEBI" id="CHEBI:58722"/>
        <dbReference type="ChEBI" id="CHEBI:456216"/>
        <dbReference type="EC" id="2.7.1.170"/>
    </reaction>
</comment>
<feature type="binding site" evidence="1">
    <location>
        <begin position="8"/>
        <end position="15"/>
    </location>
    <ligand>
        <name>ATP</name>
        <dbReference type="ChEBI" id="CHEBI:30616"/>
    </ligand>
</feature>
<dbReference type="InterPro" id="IPR043129">
    <property type="entry name" value="ATPase_NBD"/>
</dbReference>
<evidence type="ECO:0000313" key="3">
    <source>
        <dbReference type="Proteomes" id="UP001589628"/>
    </source>
</evidence>
<keyword evidence="3" id="KW-1185">Reference proteome</keyword>
<name>A0ABV5ZBL5_9GAMM</name>
<keyword evidence="1 2" id="KW-0418">Kinase</keyword>
<protein>
    <recommendedName>
        <fullName evidence="1">Anhydro-N-acetylmuramic acid kinase</fullName>
        <ecNumber evidence="1">2.7.1.170</ecNumber>
    </recommendedName>
    <alternativeName>
        <fullName evidence="1">AnhMurNAc kinase</fullName>
    </alternativeName>
</protein>
<dbReference type="PANTHER" id="PTHR30605">
    <property type="entry name" value="ANHYDRO-N-ACETYLMURAMIC ACID KINASE"/>
    <property type="match status" value="1"/>
</dbReference>
<dbReference type="SUPFAM" id="SSF53067">
    <property type="entry name" value="Actin-like ATPase domain"/>
    <property type="match status" value="1"/>
</dbReference>
<dbReference type="Gene3D" id="3.30.420.40">
    <property type="match status" value="2"/>
</dbReference>
<evidence type="ECO:0000313" key="2">
    <source>
        <dbReference type="EMBL" id="MFB9886667.1"/>
    </source>
</evidence>
<dbReference type="PANTHER" id="PTHR30605:SF0">
    <property type="entry name" value="ANHYDRO-N-ACETYLMURAMIC ACID KINASE"/>
    <property type="match status" value="1"/>
</dbReference>
<organism evidence="2 3">
    <name type="scientific">Balneatrix alpica</name>
    <dbReference type="NCBI Taxonomy" id="75684"/>
    <lineage>
        <taxon>Bacteria</taxon>
        <taxon>Pseudomonadati</taxon>
        <taxon>Pseudomonadota</taxon>
        <taxon>Gammaproteobacteria</taxon>
        <taxon>Oceanospirillales</taxon>
        <taxon>Balneatrichaceae</taxon>
        <taxon>Balneatrix</taxon>
    </lineage>
</organism>
<evidence type="ECO:0000256" key="1">
    <source>
        <dbReference type="HAMAP-Rule" id="MF_01270"/>
    </source>
</evidence>
<dbReference type="EMBL" id="JBHLZN010000002">
    <property type="protein sequence ID" value="MFB9886667.1"/>
    <property type="molecule type" value="Genomic_DNA"/>
</dbReference>
<reference evidence="2 3" key="1">
    <citation type="submission" date="2024-09" db="EMBL/GenBank/DDBJ databases">
        <authorList>
            <person name="Sun Q."/>
            <person name="Mori K."/>
        </authorList>
    </citation>
    <scope>NUCLEOTIDE SEQUENCE [LARGE SCALE GENOMIC DNA]</scope>
    <source>
        <strain evidence="2 3">ATCC 51285</strain>
    </source>
</reference>
<dbReference type="Proteomes" id="UP001589628">
    <property type="component" value="Unassembled WGS sequence"/>
</dbReference>
<comment type="pathway">
    <text evidence="1">Amino-sugar metabolism; 1,6-anhydro-N-acetylmuramate degradation.</text>
</comment>
<dbReference type="NCBIfam" id="NF007139">
    <property type="entry name" value="PRK09585.1-3"/>
    <property type="match status" value="1"/>
</dbReference>
<comment type="caution">
    <text evidence="2">The sequence shown here is derived from an EMBL/GenBank/DDBJ whole genome shotgun (WGS) entry which is preliminary data.</text>
</comment>
<keyword evidence="1" id="KW-0119">Carbohydrate metabolism</keyword>
<gene>
    <name evidence="1" type="primary">anmK</name>
    <name evidence="2" type="ORF">ACFFLH_09615</name>
</gene>
<keyword evidence="1" id="KW-0547">Nucleotide-binding</keyword>
<dbReference type="RefSeq" id="WP_027312091.1">
    <property type="nucleotide sequence ID" value="NZ_JBHLZN010000002.1"/>
</dbReference>
<keyword evidence="1 2" id="KW-0808">Transferase</keyword>
<keyword evidence="1" id="KW-0067">ATP-binding</keyword>
<accession>A0ABV5ZBL5</accession>
<dbReference type="CDD" id="cd24050">
    <property type="entry name" value="ASKHA_NBD_ANMK"/>
    <property type="match status" value="1"/>
</dbReference>
<dbReference type="EC" id="2.7.1.170" evidence="1"/>
<dbReference type="InterPro" id="IPR005338">
    <property type="entry name" value="Anhydro_N_Ac-Mur_kinase"/>
</dbReference>
<proteinExistence type="inferred from homology"/>
<comment type="similarity">
    <text evidence="1">Belongs to the anhydro-N-acetylmuramic acid kinase family.</text>
</comment>
<dbReference type="GO" id="GO:0016301">
    <property type="term" value="F:kinase activity"/>
    <property type="evidence" value="ECO:0007669"/>
    <property type="project" value="UniProtKB-KW"/>
</dbReference>
<dbReference type="Pfam" id="PF03702">
    <property type="entry name" value="AnmK"/>
    <property type="match status" value="1"/>
</dbReference>
<sequence>MYIGLMSGTSLDGVDAIQVDFSASSPQVLHQYSLPYPEDLRRELLALCSSSNDEIERMGNADIMLGRFYADAVIELLRQSQTPTAQIIAIGCHGQTIRHRPDQAQPFSLQIGDPNTLATLTNIPVVADFRRKDMALGGQGAPLVPAFHQHLFAHPQRNRVIVNIGGIANLTLLKQQQVLGFDTGPGNCLLDYWCQLHLHKAYDKAGAWSAVHEVDSDLLQQLMAEPYFQRPYPKSTGRELFNPTWLAAHIKDKNLSAGVIQATLCELSAQSIAQPIRQLCDQADIYLCGGGAFNQDLVRRLTRLLPEYRIEETSALGLPAQWVESCAFAWLAKQYMERMAGNCPAVTGATRPAVLGGLYLPD</sequence>
<dbReference type="NCBIfam" id="NF007148">
    <property type="entry name" value="PRK09585.3-2"/>
    <property type="match status" value="1"/>
</dbReference>
<comment type="pathway">
    <text evidence="1">Cell wall biogenesis; peptidoglycan recycling.</text>
</comment>
<comment type="function">
    <text evidence="1">Catalyzes the specific phosphorylation of 1,6-anhydro-N-acetylmuramic acid (anhMurNAc) with the simultaneous cleavage of the 1,6-anhydro ring, generating MurNAc-6-P. Is required for the utilization of anhMurNAc either imported from the medium or derived from its own cell wall murein, and thus plays a role in cell wall recycling.</text>
</comment>